<organism evidence="6 7">
    <name type="scientific">Lachancea meyersii CBS 8951</name>
    <dbReference type="NCBI Taxonomy" id="1266667"/>
    <lineage>
        <taxon>Eukaryota</taxon>
        <taxon>Fungi</taxon>
        <taxon>Dikarya</taxon>
        <taxon>Ascomycota</taxon>
        <taxon>Saccharomycotina</taxon>
        <taxon>Saccharomycetes</taxon>
        <taxon>Saccharomycetales</taxon>
        <taxon>Saccharomycetaceae</taxon>
        <taxon>Lachancea</taxon>
    </lineage>
</organism>
<dbReference type="AlphaFoldDB" id="A0A1G4J1P6"/>
<dbReference type="GO" id="GO:0005737">
    <property type="term" value="C:cytoplasm"/>
    <property type="evidence" value="ECO:0007669"/>
    <property type="project" value="TreeGrafter"/>
</dbReference>
<keyword evidence="1" id="KW-0479">Metal-binding</keyword>
<keyword evidence="7" id="KW-1185">Reference proteome</keyword>
<keyword evidence="2" id="KW-0863">Zinc-finger</keyword>
<feature type="domain" description="UBR-type" evidence="5">
    <location>
        <begin position="29"/>
        <end position="101"/>
    </location>
</feature>
<accession>A0A1G4J1P6</accession>
<dbReference type="Pfam" id="PF02207">
    <property type="entry name" value="zf-UBR"/>
    <property type="match status" value="1"/>
</dbReference>
<dbReference type="GO" id="GO:0061630">
    <property type="term" value="F:ubiquitin protein ligase activity"/>
    <property type="evidence" value="ECO:0007669"/>
    <property type="project" value="InterPro"/>
</dbReference>
<evidence type="ECO:0000256" key="4">
    <source>
        <dbReference type="SAM" id="MobiDB-lite"/>
    </source>
</evidence>
<keyword evidence="3" id="KW-0862">Zinc</keyword>
<proteinExistence type="predicted"/>
<evidence type="ECO:0000313" key="7">
    <source>
        <dbReference type="Proteomes" id="UP000191144"/>
    </source>
</evidence>
<name>A0A1G4J1P6_9SACH</name>
<gene>
    <name evidence="6" type="ORF">LAME_0C05556G</name>
</gene>
<dbReference type="InterPro" id="IPR013083">
    <property type="entry name" value="Znf_RING/FYVE/PHD"/>
</dbReference>
<dbReference type="Proteomes" id="UP000191144">
    <property type="component" value="Chromosome C"/>
</dbReference>
<dbReference type="Gene3D" id="3.30.40.10">
    <property type="entry name" value="Zinc/RING finger domain, C3HC4 (zinc finger)"/>
    <property type="match status" value="1"/>
</dbReference>
<dbReference type="EMBL" id="LT598479">
    <property type="protein sequence ID" value="SCU83544.1"/>
    <property type="molecule type" value="Genomic_DNA"/>
</dbReference>
<dbReference type="InterPro" id="IPR047506">
    <property type="entry name" value="UBR7-like_UBR-box"/>
</dbReference>
<dbReference type="PANTHER" id="PTHR13513:SF9">
    <property type="entry name" value="E3 UBIQUITIN-PROTEIN LIGASE UBR7-RELATED"/>
    <property type="match status" value="1"/>
</dbReference>
<evidence type="ECO:0000313" key="6">
    <source>
        <dbReference type="EMBL" id="SCU83544.1"/>
    </source>
</evidence>
<dbReference type="CDD" id="cd19677">
    <property type="entry name" value="UBR-box_UBR7"/>
    <property type="match status" value="1"/>
</dbReference>
<dbReference type="InterPro" id="IPR040204">
    <property type="entry name" value="UBR7"/>
</dbReference>
<evidence type="ECO:0000256" key="3">
    <source>
        <dbReference type="ARBA" id="ARBA00022833"/>
    </source>
</evidence>
<evidence type="ECO:0000256" key="2">
    <source>
        <dbReference type="ARBA" id="ARBA00022771"/>
    </source>
</evidence>
<reference evidence="7" key="1">
    <citation type="submission" date="2016-03" db="EMBL/GenBank/DDBJ databases">
        <authorList>
            <person name="Devillers Hugo."/>
        </authorList>
    </citation>
    <scope>NUCLEOTIDE SEQUENCE [LARGE SCALE GENOMIC DNA]</scope>
</reference>
<dbReference type="OrthoDB" id="5795902at2759"/>
<dbReference type="GO" id="GO:0008270">
    <property type="term" value="F:zinc ion binding"/>
    <property type="evidence" value="ECO:0007669"/>
    <property type="project" value="UniProtKB-KW"/>
</dbReference>
<feature type="compositionally biased region" description="Polar residues" evidence="4">
    <location>
        <begin position="224"/>
        <end position="237"/>
    </location>
</feature>
<dbReference type="PANTHER" id="PTHR13513">
    <property type="entry name" value="E3 UBIQUITIN-PROTEIN LIGASE UBR7"/>
    <property type="match status" value="1"/>
</dbReference>
<protein>
    <submittedName>
        <fullName evidence="6">LAME_0C05556g1_1</fullName>
    </submittedName>
</protein>
<evidence type="ECO:0000259" key="5">
    <source>
        <dbReference type="SMART" id="SM00396"/>
    </source>
</evidence>
<dbReference type="SMART" id="SM00396">
    <property type="entry name" value="ZnF_UBR1"/>
    <property type="match status" value="1"/>
</dbReference>
<evidence type="ECO:0000256" key="1">
    <source>
        <dbReference type="ARBA" id="ARBA00022723"/>
    </source>
</evidence>
<feature type="region of interest" description="Disordered" evidence="4">
    <location>
        <begin position="220"/>
        <end position="242"/>
    </location>
</feature>
<dbReference type="InterPro" id="IPR003126">
    <property type="entry name" value="Znf_UBR"/>
</dbReference>
<sequence>MSDISASEYINQQNALEDEAREIMPWNPSHCTYVDGGLRQPVFACLSCGEIGVCYSCSIQCHANCELIELFTKRAFTCDCGTERQLAKPKKDNEYWCQLRKNTTQDIPSLSNSYGPNFKGYFCDCHKQYDPESDSTMIQCALGLECNEDWYHCACIVQTQNQIEEGEKPSNPTEQSLPLGFPSLESFDAFICWKCASRYKSVFRDLLAHSRSQDLIAHKIKHSSPASEKSEPNTGNSVDGLRKRKYDMENDESFSLMLLPGYKSVLLEIKAELEKTSKLYLFMDDIAPFLTEDEPVYVPPEDSDDDASTYELGTQALSSTVDRDVAAVGLRAMDGIKQKLSEFLQPFADSGQIVKEEDIRNFFKLQNKE</sequence>